<feature type="domain" description="THD" evidence="6">
    <location>
        <begin position="99"/>
        <end position="235"/>
    </location>
</feature>
<keyword evidence="4 5" id="KW-0472">Membrane</keyword>
<dbReference type="Proteomes" id="UP001558613">
    <property type="component" value="Unassembled WGS sequence"/>
</dbReference>
<evidence type="ECO:0000256" key="5">
    <source>
        <dbReference type="SAM" id="Phobius"/>
    </source>
</evidence>
<dbReference type="PANTHER" id="PTHR11471">
    <property type="entry name" value="TUMOR NECROSIS FACTOR FAMILY MEMBER"/>
    <property type="match status" value="1"/>
</dbReference>
<evidence type="ECO:0000313" key="7">
    <source>
        <dbReference type="EMBL" id="KAL1281563.1"/>
    </source>
</evidence>
<dbReference type="Pfam" id="PF00229">
    <property type="entry name" value="TNF"/>
    <property type="match status" value="1"/>
</dbReference>
<dbReference type="PROSITE" id="PS50049">
    <property type="entry name" value="THD_2"/>
    <property type="match status" value="1"/>
</dbReference>
<keyword evidence="5" id="KW-0812">Transmembrane</keyword>
<comment type="similarity">
    <text evidence="2">Belongs to the tumor necrosis factor family.</text>
</comment>
<protein>
    <recommendedName>
        <fullName evidence="6">THD domain-containing protein</fullName>
    </recommendedName>
</protein>
<dbReference type="SMART" id="SM00207">
    <property type="entry name" value="TNF"/>
    <property type="match status" value="1"/>
</dbReference>
<evidence type="ECO:0000256" key="4">
    <source>
        <dbReference type="ARBA" id="ARBA00023136"/>
    </source>
</evidence>
<proteinExistence type="inferred from homology"/>
<reference evidence="7 8" key="1">
    <citation type="submission" date="2023-09" db="EMBL/GenBank/DDBJ databases">
        <authorList>
            <person name="Wang M."/>
        </authorList>
    </citation>
    <scope>NUCLEOTIDE SEQUENCE [LARGE SCALE GENOMIC DNA]</scope>
    <source>
        <strain evidence="7">GT-2023</strain>
        <tissue evidence="7">Liver</tissue>
    </source>
</reference>
<comment type="subcellular location">
    <subcellularLocation>
        <location evidence="1">Membrane</location>
    </subcellularLocation>
</comment>
<evidence type="ECO:0000313" key="8">
    <source>
        <dbReference type="Proteomes" id="UP001558613"/>
    </source>
</evidence>
<organism evidence="7 8">
    <name type="scientific">Cirrhinus molitorella</name>
    <name type="common">mud carp</name>
    <dbReference type="NCBI Taxonomy" id="172907"/>
    <lineage>
        <taxon>Eukaryota</taxon>
        <taxon>Metazoa</taxon>
        <taxon>Chordata</taxon>
        <taxon>Craniata</taxon>
        <taxon>Vertebrata</taxon>
        <taxon>Euteleostomi</taxon>
        <taxon>Actinopterygii</taxon>
        <taxon>Neopterygii</taxon>
        <taxon>Teleostei</taxon>
        <taxon>Ostariophysi</taxon>
        <taxon>Cypriniformes</taxon>
        <taxon>Cyprinidae</taxon>
        <taxon>Labeoninae</taxon>
        <taxon>Labeonini</taxon>
        <taxon>Cirrhinus</taxon>
    </lineage>
</organism>
<name>A0ABR3NWZ6_9TELE</name>
<dbReference type="PANTHER" id="PTHR11471:SF56">
    <property type="entry name" value="TUMOR NECROSIS FACTOR LIGAND SUPERFAMILY MEMBER 14-LIKE"/>
    <property type="match status" value="1"/>
</dbReference>
<dbReference type="CDD" id="cd00184">
    <property type="entry name" value="TNF"/>
    <property type="match status" value="1"/>
</dbReference>
<dbReference type="InterPro" id="IPR008983">
    <property type="entry name" value="Tumour_necrosis_fac-like_dom"/>
</dbReference>
<evidence type="ECO:0000256" key="1">
    <source>
        <dbReference type="ARBA" id="ARBA00004370"/>
    </source>
</evidence>
<feature type="transmembrane region" description="Helical" evidence="5">
    <location>
        <begin position="36"/>
        <end position="60"/>
    </location>
</feature>
<dbReference type="Gene3D" id="2.60.120.40">
    <property type="match status" value="1"/>
</dbReference>
<gene>
    <name evidence="7" type="ORF">QQF64_000366</name>
</gene>
<accession>A0ABR3NWZ6</accession>
<comment type="caution">
    <text evidence="7">The sequence shown here is derived from an EMBL/GenBank/DDBJ whole genome shotgun (WGS) entry which is preliminary data.</text>
</comment>
<evidence type="ECO:0000256" key="3">
    <source>
        <dbReference type="ARBA" id="ARBA00022514"/>
    </source>
</evidence>
<dbReference type="SUPFAM" id="SSF49842">
    <property type="entry name" value="TNF-like"/>
    <property type="match status" value="1"/>
</dbReference>
<keyword evidence="3" id="KW-0202">Cytokine</keyword>
<evidence type="ECO:0000256" key="2">
    <source>
        <dbReference type="ARBA" id="ARBA00008670"/>
    </source>
</evidence>
<keyword evidence="5" id="KW-1133">Transmembrane helix</keyword>
<keyword evidence="8" id="KW-1185">Reference proteome</keyword>
<evidence type="ECO:0000259" key="6">
    <source>
        <dbReference type="PROSITE" id="PS50049"/>
    </source>
</evidence>
<sequence>MADAGESVNKDMNVFVVDSQALPRPVAVRTDGPRLYVINLLLAVALLGVFIEAGFIWHLYNRPTVLPDTQKVEYIKGKKFPSSSQDYNDVLPPQAKSKPAAFLQIDSPKSGGNGILRWMSSSFSVFKRGLEYKNNSLYVQQDGYYYIFSKVAHMDTCKYFKHQVMQCTERYNSKAIELMQSSRLICTPDKSQSIGNSYLGGIFHLYKGDTVFVKVNNSSLVHGDHYENFFGAFMV</sequence>
<dbReference type="InterPro" id="IPR006052">
    <property type="entry name" value="TNF_dom"/>
</dbReference>
<dbReference type="EMBL" id="JAYMGO010000001">
    <property type="protein sequence ID" value="KAL1281563.1"/>
    <property type="molecule type" value="Genomic_DNA"/>
</dbReference>